<accession>A0A1D1ZTH7</accession>
<dbReference type="PANTHER" id="PTHR21092:SF0">
    <property type="entry name" value="NICASTRIN"/>
    <property type="match status" value="1"/>
</dbReference>
<dbReference type="EMBL" id="GDKF01008629">
    <property type="protein sequence ID" value="JAT69993.1"/>
    <property type="molecule type" value="Transcribed_RNA"/>
</dbReference>
<evidence type="ECO:0000256" key="6">
    <source>
        <dbReference type="ARBA" id="ARBA00022976"/>
    </source>
</evidence>
<dbReference type="InterPro" id="IPR041084">
    <property type="entry name" value="Ncstrn_small"/>
</dbReference>
<proteinExistence type="inferred from homology"/>
<feature type="transmembrane region" description="Helical" evidence="10">
    <location>
        <begin position="651"/>
        <end position="669"/>
    </location>
</feature>
<evidence type="ECO:0000256" key="2">
    <source>
        <dbReference type="ARBA" id="ARBA00007717"/>
    </source>
</evidence>
<evidence type="ECO:0000313" key="13">
    <source>
        <dbReference type="EMBL" id="JAT69993.1"/>
    </source>
</evidence>
<keyword evidence="4 10" id="KW-0812">Transmembrane</keyword>
<evidence type="ECO:0000256" key="11">
    <source>
        <dbReference type="SAM" id="SignalP"/>
    </source>
</evidence>
<keyword evidence="5 11" id="KW-0732">Signal</keyword>
<keyword evidence="6" id="KW-0914">Notch signaling pathway</keyword>
<evidence type="ECO:0000256" key="8">
    <source>
        <dbReference type="ARBA" id="ARBA00023136"/>
    </source>
</evidence>
<evidence type="ECO:0000256" key="10">
    <source>
        <dbReference type="SAM" id="Phobius"/>
    </source>
</evidence>
<dbReference type="Pfam" id="PF05450">
    <property type="entry name" value="Nicastrin"/>
    <property type="match status" value="1"/>
</dbReference>
<keyword evidence="7 10" id="KW-1133">Transmembrane helix</keyword>
<dbReference type="Pfam" id="PF18266">
    <property type="entry name" value="Ncstrn_small"/>
    <property type="match status" value="1"/>
</dbReference>
<comment type="similarity">
    <text evidence="2">Belongs to the nicastrin family.</text>
</comment>
<dbReference type="InterPro" id="IPR008710">
    <property type="entry name" value="Nicastrin"/>
</dbReference>
<evidence type="ECO:0000256" key="7">
    <source>
        <dbReference type="ARBA" id="ARBA00022989"/>
    </source>
</evidence>
<organism evidence="13">
    <name type="scientific">Auxenochlorella protothecoides</name>
    <name type="common">Green microalga</name>
    <name type="synonym">Chlorella protothecoides</name>
    <dbReference type="NCBI Taxonomy" id="3075"/>
    <lineage>
        <taxon>Eukaryota</taxon>
        <taxon>Viridiplantae</taxon>
        <taxon>Chlorophyta</taxon>
        <taxon>core chlorophytes</taxon>
        <taxon>Trebouxiophyceae</taxon>
        <taxon>Chlorellales</taxon>
        <taxon>Chlorellaceae</taxon>
        <taxon>Auxenochlorella</taxon>
    </lineage>
</organism>
<dbReference type="AlphaFoldDB" id="A0A1D1ZTH7"/>
<keyword evidence="9" id="KW-0325">Glycoprotein</keyword>
<dbReference type="GO" id="GO:0016485">
    <property type="term" value="P:protein processing"/>
    <property type="evidence" value="ECO:0007669"/>
    <property type="project" value="InterPro"/>
</dbReference>
<dbReference type="PANTHER" id="PTHR21092">
    <property type="entry name" value="NICASTRIN"/>
    <property type="match status" value="1"/>
</dbReference>
<evidence type="ECO:0000256" key="1">
    <source>
        <dbReference type="ARBA" id="ARBA00004479"/>
    </source>
</evidence>
<comment type="subcellular location">
    <subcellularLocation>
        <location evidence="1">Membrane</location>
        <topology evidence="1">Single-pass type I membrane protein</topology>
    </subcellularLocation>
</comment>
<evidence type="ECO:0000256" key="5">
    <source>
        <dbReference type="ARBA" id="ARBA00022729"/>
    </source>
</evidence>
<evidence type="ECO:0000256" key="9">
    <source>
        <dbReference type="ARBA" id="ARBA00023180"/>
    </source>
</evidence>
<name>A0A1D1ZTH7_AUXPR</name>
<sequence length="685" mass="69571">MTITNAVMIMFLFGCIQVAQCGVGIRTVADLTQAMYPHLPDSDACVRLLHRNGSAGCSTPGNSAVEGNLWRLSDRDMEAGSGQHIPRGSVAVLSAAALEDFLASLSADAAWASHWAGALVLAHAPGTHLPSNPLPASGALRPGFEAEAPSHAWNPAGTGSVLRALPIPLFSLNASASERVAATLSRAPSTGAGPSPAARMDVRMTVPAGATSEACLAARTCLPLGGHTVWARVGPRGSRPAPVLVAAVQDEASLFHARGGAGAHAGASGLIATLAAARALGRRPPAAGRAPIVFAAFAGEAWGALGSRRLLYQAAAGDADALDPARPARLLEVGRVGCVPGALHVHGADRGTLGTLRAAAAAVPGLRLAEASVGGLPPGSAAHSYRRVHPDLPLAVLTDYDAAWPSDAGTPTDGLDRLDVRALAVAAELVARAAHAWASSGGGDGDDTPGLSVDADSLERDVAQLLACFGPQGLACPLAAAVLRGGAGPRAGPPSSYVGILRSLTKDSQASDPLVKGARERFLLGYLAYAAAGIRPEAEGYVPRGRPCSAASELQCPGGGVCVGAQTQDRSSECLNVTAKYVPAYPTALECRACDGQRAGGEGWHFTEAAATWEASFGWPEEDVWAESNWPTGTPSLSLLLRESAARERQVLLAGVGVALLCVAGVALLQKQARGWLPGAAGGDG</sequence>
<protein>
    <recommendedName>
        <fullName evidence="3">Nicastrin</fullName>
    </recommendedName>
</protein>
<evidence type="ECO:0000259" key="12">
    <source>
        <dbReference type="Pfam" id="PF18266"/>
    </source>
</evidence>
<dbReference type="Gene3D" id="3.40.630.10">
    <property type="entry name" value="Zn peptidases"/>
    <property type="match status" value="1"/>
</dbReference>
<evidence type="ECO:0000256" key="3">
    <source>
        <dbReference type="ARBA" id="ARBA00015303"/>
    </source>
</evidence>
<dbReference type="SUPFAM" id="SSF53187">
    <property type="entry name" value="Zn-dependent exopeptidases"/>
    <property type="match status" value="1"/>
</dbReference>
<dbReference type="GO" id="GO:0007219">
    <property type="term" value="P:Notch signaling pathway"/>
    <property type="evidence" value="ECO:0007669"/>
    <property type="project" value="UniProtKB-KW"/>
</dbReference>
<feature type="chain" id="PRO_5008901219" description="Nicastrin" evidence="11">
    <location>
        <begin position="22"/>
        <end position="685"/>
    </location>
</feature>
<evidence type="ECO:0000256" key="4">
    <source>
        <dbReference type="ARBA" id="ARBA00022692"/>
    </source>
</evidence>
<reference evidence="13" key="1">
    <citation type="submission" date="2015-08" db="EMBL/GenBank/DDBJ databases">
        <authorList>
            <person name="Babu N.S."/>
            <person name="Beckwith C.J."/>
            <person name="Beseler K.G."/>
            <person name="Brison A."/>
            <person name="Carone J.V."/>
            <person name="Caskin T.P."/>
            <person name="Diamond M."/>
            <person name="Durham M.E."/>
            <person name="Foxe J.M."/>
            <person name="Go M."/>
            <person name="Henderson B.A."/>
            <person name="Jones I.B."/>
            <person name="McGettigan J.A."/>
            <person name="Micheletti S.J."/>
            <person name="Nasrallah M.E."/>
            <person name="Ortiz D."/>
            <person name="Piller C.R."/>
            <person name="Privatt S.R."/>
            <person name="Schneider S.L."/>
            <person name="Sharp S."/>
            <person name="Smith T.C."/>
            <person name="Stanton J.D."/>
            <person name="Ullery H.E."/>
            <person name="Wilson R.J."/>
            <person name="Serrano M.G."/>
            <person name="Buck G."/>
            <person name="Lee V."/>
            <person name="Wang Y."/>
            <person name="Carvalho R."/>
            <person name="Voegtly L."/>
            <person name="Shi R."/>
            <person name="Duckworth R."/>
            <person name="Johnson A."/>
            <person name="Loviza R."/>
            <person name="Walstead R."/>
            <person name="Shah Z."/>
            <person name="Kiflezghi M."/>
            <person name="Wade K."/>
            <person name="Ball S.L."/>
            <person name="Bradley K.W."/>
            <person name="Asai D.J."/>
            <person name="Bowman C.A."/>
            <person name="Russell D.A."/>
            <person name="Pope W.H."/>
            <person name="Jacobs-Sera D."/>
            <person name="Hendrix R.W."/>
            <person name="Hatfull G.F."/>
        </authorList>
    </citation>
    <scope>NUCLEOTIDE SEQUENCE</scope>
</reference>
<feature type="domain" description="Nicastrin small lobe" evidence="12">
    <location>
        <begin position="44"/>
        <end position="203"/>
    </location>
</feature>
<gene>
    <name evidence="13" type="ORF">g.55566</name>
</gene>
<keyword evidence="8 10" id="KW-0472">Membrane</keyword>
<dbReference type="GO" id="GO:0005886">
    <property type="term" value="C:plasma membrane"/>
    <property type="evidence" value="ECO:0007669"/>
    <property type="project" value="TreeGrafter"/>
</dbReference>
<feature type="signal peptide" evidence="11">
    <location>
        <begin position="1"/>
        <end position="21"/>
    </location>
</feature>